<reference evidence="1" key="1">
    <citation type="submission" date="2014-11" db="EMBL/GenBank/DDBJ databases">
        <authorList>
            <person name="Amaro Gonzalez C."/>
        </authorList>
    </citation>
    <scope>NUCLEOTIDE SEQUENCE</scope>
</reference>
<name>A0A0E9X772_ANGAN</name>
<accession>A0A0E9X772</accession>
<dbReference type="EMBL" id="GBXM01009985">
    <property type="protein sequence ID" value="JAH98592.1"/>
    <property type="molecule type" value="Transcribed_RNA"/>
</dbReference>
<sequence>MFSASSGAARWPTMQDCGCTGQLPGVNVYSRVSTAGTRV</sequence>
<evidence type="ECO:0000313" key="1">
    <source>
        <dbReference type="EMBL" id="JAH98592.1"/>
    </source>
</evidence>
<reference evidence="1" key="2">
    <citation type="journal article" date="2015" name="Fish Shellfish Immunol.">
        <title>Early steps in the European eel (Anguilla anguilla)-Vibrio vulnificus interaction in the gills: Role of the RtxA13 toxin.</title>
        <authorList>
            <person name="Callol A."/>
            <person name="Pajuelo D."/>
            <person name="Ebbesson L."/>
            <person name="Teles M."/>
            <person name="MacKenzie S."/>
            <person name="Amaro C."/>
        </authorList>
    </citation>
    <scope>NUCLEOTIDE SEQUENCE</scope>
</reference>
<proteinExistence type="predicted"/>
<protein>
    <submittedName>
        <fullName evidence="1">Uncharacterized protein</fullName>
    </submittedName>
</protein>
<organism evidence="1">
    <name type="scientific">Anguilla anguilla</name>
    <name type="common">European freshwater eel</name>
    <name type="synonym">Muraena anguilla</name>
    <dbReference type="NCBI Taxonomy" id="7936"/>
    <lineage>
        <taxon>Eukaryota</taxon>
        <taxon>Metazoa</taxon>
        <taxon>Chordata</taxon>
        <taxon>Craniata</taxon>
        <taxon>Vertebrata</taxon>
        <taxon>Euteleostomi</taxon>
        <taxon>Actinopterygii</taxon>
        <taxon>Neopterygii</taxon>
        <taxon>Teleostei</taxon>
        <taxon>Anguilliformes</taxon>
        <taxon>Anguillidae</taxon>
        <taxon>Anguilla</taxon>
    </lineage>
</organism>
<dbReference type="AlphaFoldDB" id="A0A0E9X772"/>